<accession>A0ABP7JKR2</accession>
<evidence type="ECO:0000313" key="2">
    <source>
        <dbReference type="Proteomes" id="UP001500888"/>
    </source>
</evidence>
<name>A0ABP7JKR2_9ACTN</name>
<dbReference type="EMBL" id="BAAAZR010000064">
    <property type="protein sequence ID" value="GAA3846733.1"/>
    <property type="molecule type" value="Genomic_DNA"/>
</dbReference>
<comment type="caution">
    <text evidence="1">The sequence shown here is derived from an EMBL/GenBank/DDBJ whole genome shotgun (WGS) entry which is preliminary data.</text>
</comment>
<dbReference type="Proteomes" id="UP001500888">
    <property type="component" value="Unassembled WGS sequence"/>
</dbReference>
<sequence length="52" mass="5191">MRRKVLPDRGNEATQMIMPLTVMSDLTGADLTGVVGLPPGLGGGAVSGAQPG</sequence>
<gene>
    <name evidence="1" type="ORF">GCM10022226_82950</name>
</gene>
<protein>
    <submittedName>
        <fullName evidence="1">Uncharacterized protein</fullName>
    </submittedName>
</protein>
<organism evidence="1 2">
    <name type="scientific">Sphaerisporangium flaviroseum</name>
    <dbReference type="NCBI Taxonomy" id="509199"/>
    <lineage>
        <taxon>Bacteria</taxon>
        <taxon>Bacillati</taxon>
        <taxon>Actinomycetota</taxon>
        <taxon>Actinomycetes</taxon>
        <taxon>Streptosporangiales</taxon>
        <taxon>Streptosporangiaceae</taxon>
        <taxon>Sphaerisporangium</taxon>
    </lineage>
</organism>
<reference evidence="2" key="1">
    <citation type="journal article" date="2019" name="Int. J. Syst. Evol. Microbiol.">
        <title>The Global Catalogue of Microorganisms (GCM) 10K type strain sequencing project: providing services to taxonomists for standard genome sequencing and annotation.</title>
        <authorList>
            <consortium name="The Broad Institute Genomics Platform"/>
            <consortium name="The Broad Institute Genome Sequencing Center for Infectious Disease"/>
            <person name="Wu L."/>
            <person name="Ma J."/>
        </authorList>
    </citation>
    <scope>NUCLEOTIDE SEQUENCE [LARGE SCALE GENOMIC DNA]</scope>
    <source>
        <strain evidence="2">JCM 16908</strain>
    </source>
</reference>
<evidence type="ECO:0000313" key="1">
    <source>
        <dbReference type="EMBL" id="GAA3846733.1"/>
    </source>
</evidence>
<keyword evidence="2" id="KW-1185">Reference proteome</keyword>
<proteinExistence type="predicted"/>